<dbReference type="InterPro" id="IPR006740">
    <property type="entry name" value="DUF604"/>
</dbReference>
<evidence type="ECO:0000256" key="1">
    <source>
        <dbReference type="SAM" id="MobiDB-lite"/>
    </source>
</evidence>
<dbReference type="GeneID" id="104592979"/>
<protein>
    <submittedName>
        <fullName evidence="3">Uncharacterized protein LOC104592979</fullName>
    </submittedName>
</protein>
<dbReference type="GO" id="GO:0008375">
    <property type="term" value="F:acetylglucosaminyltransferase activity"/>
    <property type="evidence" value="ECO:0000318"/>
    <property type="project" value="GO_Central"/>
</dbReference>
<sequence>MKMTMTMTMPLNHSSNHNHEKNQTRSLSRTRIRRWRKGHTGTAVVAVVALLISTTAWLSLVFSGTTTRCWHHFKDWEGSPHHSFPWHKHYHSNALSSHSSHPPPPSIKTPIRRNTSTATMVATAKEELSLKHIVFGIAGSKQLWKRRKEFVKLWWRPKDMRGHVWLEENFGNDHDDNNGDGDDDSSSLPPIMVSEDISRFRYTNPTGHPSGLRIARIIMESFRLGLSDVRWFVLGDDDTIFNPDNLVDVLNKYDSSEMVYIGSPSESHSANTYFSHSMAFGGGGIAISYPLAEALSNNLDECLERYPKLYGSDDRLHACITEIGVPLTREHGFHQWDIRGNAHGLLSAHPIAPFISIHHVEAVDPFYSGMSSLEGLKLFTRAMRADPRVFLQRSICYDRIRRLTFSVSLGYVVQVFPNIVLPRELERSEQTYSAWNRISHRNEFDFDTRDVHGSVCKKPILFFLKDVWKDGNATMATYRRTNGSDDLKRKVFCFPRSLPLPRVQNIQVLGYPLSKTWHLMPRRLCCKVNQTTDQFLRLTVRQCERGYSGFLDESV</sequence>
<dbReference type="Pfam" id="PF04646">
    <property type="entry name" value="DUF604"/>
    <property type="match status" value="1"/>
</dbReference>
<dbReference type="PANTHER" id="PTHR10811">
    <property type="entry name" value="FRINGE-RELATED"/>
    <property type="match status" value="1"/>
</dbReference>
<organism evidence="2 3">
    <name type="scientific">Nelumbo nucifera</name>
    <name type="common">Sacred lotus</name>
    <dbReference type="NCBI Taxonomy" id="4432"/>
    <lineage>
        <taxon>Eukaryota</taxon>
        <taxon>Viridiplantae</taxon>
        <taxon>Streptophyta</taxon>
        <taxon>Embryophyta</taxon>
        <taxon>Tracheophyta</taxon>
        <taxon>Spermatophyta</taxon>
        <taxon>Magnoliopsida</taxon>
        <taxon>Proteales</taxon>
        <taxon>Nelumbonaceae</taxon>
        <taxon>Nelumbo</taxon>
    </lineage>
</organism>
<dbReference type="AlphaFoldDB" id="A0A1U7ZDL4"/>
<feature type="compositionally biased region" description="Polar residues" evidence="1">
    <location>
        <begin position="1"/>
        <end position="15"/>
    </location>
</feature>
<evidence type="ECO:0000313" key="3">
    <source>
        <dbReference type="RefSeq" id="XP_010250871.1"/>
    </source>
</evidence>
<dbReference type="KEGG" id="nnu:104592979"/>
<proteinExistence type="predicted"/>
<dbReference type="OMA" id="TYSAWNK"/>
<gene>
    <name evidence="3" type="primary">LOC104592979</name>
</gene>
<keyword evidence="2" id="KW-1185">Reference proteome</keyword>
<feature type="region of interest" description="Disordered" evidence="1">
    <location>
        <begin position="1"/>
        <end position="29"/>
    </location>
</feature>
<accession>A0A1U7ZDL4</accession>
<dbReference type="Gene3D" id="3.90.550.50">
    <property type="match status" value="1"/>
</dbReference>
<dbReference type="eggNOG" id="KOG2246">
    <property type="taxonomic scope" value="Eukaryota"/>
</dbReference>
<evidence type="ECO:0000313" key="2">
    <source>
        <dbReference type="Proteomes" id="UP000189703"/>
    </source>
</evidence>
<dbReference type="FunCoup" id="A0A1U7ZDL4">
    <property type="interactions" value="17"/>
</dbReference>
<reference evidence="3" key="1">
    <citation type="submission" date="2025-08" db="UniProtKB">
        <authorList>
            <consortium name="RefSeq"/>
        </authorList>
    </citation>
    <scope>IDENTIFICATION</scope>
</reference>
<name>A0A1U7ZDL4_NELNU</name>
<dbReference type="STRING" id="4432.A0A1U7ZDL4"/>
<dbReference type="Proteomes" id="UP000189703">
    <property type="component" value="Unplaced"/>
</dbReference>
<dbReference type="OrthoDB" id="421979at2759"/>
<dbReference type="FunFam" id="3.90.550.50:FF:000026">
    <property type="entry name" value="Glycoprotein-N-acetylgalactosamine 3-beta-galactosyltransferase 1"/>
    <property type="match status" value="1"/>
</dbReference>
<dbReference type="RefSeq" id="XP_010250871.1">
    <property type="nucleotide sequence ID" value="XM_010252569.2"/>
</dbReference>